<dbReference type="Pfam" id="PF04055">
    <property type="entry name" value="Radical_SAM"/>
    <property type="match status" value="1"/>
</dbReference>
<feature type="domain" description="Radical SAM core" evidence="6">
    <location>
        <begin position="158"/>
        <end position="389"/>
    </location>
</feature>
<dbReference type="PROSITE" id="PS51918">
    <property type="entry name" value="RADICAL_SAM"/>
    <property type="match status" value="1"/>
</dbReference>
<dbReference type="GO" id="GO:0003824">
    <property type="term" value="F:catalytic activity"/>
    <property type="evidence" value="ECO:0007669"/>
    <property type="project" value="InterPro"/>
</dbReference>
<evidence type="ECO:0000259" key="6">
    <source>
        <dbReference type="PROSITE" id="PS51918"/>
    </source>
</evidence>
<dbReference type="InterPro" id="IPR023404">
    <property type="entry name" value="rSAM_horseshoe"/>
</dbReference>
<organism evidence="7">
    <name type="scientific">marine metagenome</name>
    <dbReference type="NCBI Taxonomy" id="408172"/>
    <lineage>
        <taxon>unclassified sequences</taxon>
        <taxon>metagenomes</taxon>
        <taxon>ecological metagenomes</taxon>
    </lineage>
</organism>
<evidence type="ECO:0000256" key="2">
    <source>
        <dbReference type="ARBA" id="ARBA00022691"/>
    </source>
</evidence>
<evidence type="ECO:0000256" key="3">
    <source>
        <dbReference type="ARBA" id="ARBA00022723"/>
    </source>
</evidence>
<dbReference type="InterPro" id="IPR051198">
    <property type="entry name" value="BchE-like"/>
</dbReference>
<dbReference type="GO" id="GO:0005829">
    <property type="term" value="C:cytosol"/>
    <property type="evidence" value="ECO:0007669"/>
    <property type="project" value="TreeGrafter"/>
</dbReference>
<sequence>MDQPLSDYAPYPFFMGYAASNLREHGFDVNILDAVAEREYGYGKFLEKIKLEEADIVVIECSTPTIDIDVWFANKVAGFARVALAGPHLNQTTVEEIKADNAKITFYLLGEYILSSLQMAKSQRSGIYESEVLKELDSIPHPFRDYMSATKYFDPSMPTPKPQLAMYGSKGCPFKCTFCAWPQTMYFGKVSLRSPENIAEEIRDAVEKYGFRSIFFDDDTFNLGTKRISKLCDYLKEISLPWTMMGRLDISPVWLYDKMVDCGCVGMRFGVETFNIDVLKNIEKGIERRDFKKTLEYICLTYPEVMIHITMMSDMPGQTAEDTEMDMKIIKKMGFSIDNILRSYQLSKCAPFPGTKLYEQMKTRLDEATLKTYTAYDGGQDTIMKASKKKFSSHIETWS</sequence>
<dbReference type="AlphaFoldDB" id="A0A381XWG8"/>
<keyword evidence="2" id="KW-0949">S-adenosyl-L-methionine</keyword>
<keyword evidence="5" id="KW-0411">Iron-sulfur</keyword>
<dbReference type="InterPro" id="IPR058240">
    <property type="entry name" value="rSAM_sf"/>
</dbReference>
<evidence type="ECO:0000256" key="1">
    <source>
        <dbReference type="ARBA" id="ARBA00001966"/>
    </source>
</evidence>
<evidence type="ECO:0000256" key="4">
    <source>
        <dbReference type="ARBA" id="ARBA00023004"/>
    </source>
</evidence>
<reference evidence="7" key="1">
    <citation type="submission" date="2018-05" db="EMBL/GenBank/DDBJ databases">
        <authorList>
            <person name="Lanie J.A."/>
            <person name="Ng W.-L."/>
            <person name="Kazmierczak K.M."/>
            <person name="Andrzejewski T.M."/>
            <person name="Davidsen T.M."/>
            <person name="Wayne K.J."/>
            <person name="Tettelin H."/>
            <person name="Glass J.I."/>
            <person name="Rusch D."/>
            <person name="Podicherti R."/>
            <person name="Tsui H.-C.T."/>
            <person name="Winkler M.E."/>
        </authorList>
    </citation>
    <scope>NUCLEOTIDE SEQUENCE</scope>
</reference>
<comment type="cofactor">
    <cofactor evidence="1">
        <name>[4Fe-4S] cluster</name>
        <dbReference type="ChEBI" id="CHEBI:49883"/>
    </cofactor>
</comment>
<dbReference type="SFLD" id="SFLDS00029">
    <property type="entry name" value="Radical_SAM"/>
    <property type="match status" value="1"/>
</dbReference>
<dbReference type="InterPro" id="IPR007197">
    <property type="entry name" value="rSAM"/>
</dbReference>
<name>A0A381XWG8_9ZZZZ</name>
<dbReference type="PANTHER" id="PTHR43409">
    <property type="entry name" value="ANAEROBIC MAGNESIUM-PROTOPORPHYRIN IX MONOMETHYL ESTER CYCLASE-RELATED"/>
    <property type="match status" value="1"/>
</dbReference>
<accession>A0A381XWG8</accession>
<dbReference type="Gene3D" id="3.80.30.20">
    <property type="entry name" value="tm_1862 like domain"/>
    <property type="match status" value="1"/>
</dbReference>
<proteinExistence type="predicted"/>
<dbReference type="SFLD" id="SFLDG01082">
    <property type="entry name" value="B12-binding_domain_containing"/>
    <property type="match status" value="1"/>
</dbReference>
<evidence type="ECO:0000313" key="7">
    <source>
        <dbReference type="EMBL" id="SVA69078.1"/>
    </source>
</evidence>
<dbReference type="PANTHER" id="PTHR43409:SF7">
    <property type="entry name" value="BLL1977 PROTEIN"/>
    <property type="match status" value="1"/>
</dbReference>
<dbReference type="InterPro" id="IPR006638">
    <property type="entry name" value="Elp3/MiaA/NifB-like_rSAM"/>
</dbReference>
<gene>
    <name evidence="7" type="ORF">METZ01_LOCUS121932</name>
</gene>
<dbReference type="SMART" id="SM00729">
    <property type="entry name" value="Elp3"/>
    <property type="match status" value="1"/>
</dbReference>
<protein>
    <recommendedName>
        <fullName evidence="6">Radical SAM core domain-containing protein</fullName>
    </recommendedName>
</protein>
<dbReference type="GO" id="GO:0046872">
    <property type="term" value="F:metal ion binding"/>
    <property type="evidence" value="ECO:0007669"/>
    <property type="project" value="UniProtKB-KW"/>
</dbReference>
<dbReference type="CDD" id="cd01335">
    <property type="entry name" value="Radical_SAM"/>
    <property type="match status" value="1"/>
</dbReference>
<evidence type="ECO:0000256" key="5">
    <source>
        <dbReference type="ARBA" id="ARBA00023014"/>
    </source>
</evidence>
<dbReference type="SUPFAM" id="SSF102114">
    <property type="entry name" value="Radical SAM enzymes"/>
    <property type="match status" value="1"/>
</dbReference>
<keyword evidence="4" id="KW-0408">Iron</keyword>
<dbReference type="EMBL" id="UINC01016620">
    <property type="protein sequence ID" value="SVA69078.1"/>
    <property type="molecule type" value="Genomic_DNA"/>
</dbReference>
<dbReference type="GO" id="GO:0051536">
    <property type="term" value="F:iron-sulfur cluster binding"/>
    <property type="evidence" value="ECO:0007669"/>
    <property type="project" value="UniProtKB-KW"/>
</dbReference>
<keyword evidence="3" id="KW-0479">Metal-binding</keyword>